<feature type="transmembrane region" description="Helical" evidence="1">
    <location>
        <begin position="6"/>
        <end position="27"/>
    </location>
</feature>
<comment type="caution">
    <text evidence="2">The sequence shown here is derived from an EMBL/GenBank/DDBJ whole genome shotgun (WGS) entry which is preliminary data.</text>
</comment>
<dbReference type="GeneID" id="84610887"/>
<keyword evidence="1" id="KW-1133">Transmembrane helix</keyword>
<evidence type="ECO:0000313" key="2">
    <source>
        <dbReference type="EMBL" id="RMH98600.1"/>
    </source>
</evidence>
<proteinExistence type="predicted"/>
<sequence length="163" mass="17842">MDRSRLQMAVIMLAAFVGCAAGSWLYFGSTMQAPKVIRPPLDISVNAEEMRVWGAWDVQAGYVPSGMGAIEIRCVRQASLCVEAEANLLQHTEGEDLTAEVRLYRITSWSNETVEAELLTTDADCVQGTLQINPSEQGARRSWKSFGECEAEPGYAILVGDPL</sequence>
<keyword evidence="1" id="KW-0472">Membrane</keyword>
<evidence type="ECO:0008006" key="4">
    <source>
        <dbReference type="Google" id="ProtNLM"/>
    </source>
</evidence>
<evidence type="ECO:0000313" key="3">
    <source>
        <dbReference type="Proteomes" id="UP000269134"/>
    </source>
</evidence>
<dbReference type="RefSeq" id="WP_122078729.1">
    <property type="nucleotide sequence ID" value="NZ_RFFL01000015.1"/>
</dbReference>
<dbReference type="EMBL" id="RFFL01000015">
    <property type="protein sequence ID" value="RMH98600.1"/>
    <property type="molecule type" value="Genomic_DNA"/>
</dbReference>
<evidence type="ECO:0000256" key="1">
    <source>
        <dbReference type="SAM" id="Phobius"/>
    </source>
</evidence>
<dbReference type="Proteomes" id="UP000269134">
    <property type="component" value="Unassembled WGS sequence"/>
</dbReference>
<dbReference type="PROSITE" id="PS51257">
    <property type="entry name" value="PROKAR_LIPOPROTEIN"/>
    <property type="match status" value="1"/>
</dbReference>
<organism evidence="2 3">
    <name type="scientific">Stutzerimonas nitrititolerans</name>
    <dbReference type="NCBI Taxonomy" id="2482751"/>
    <lineage>
        <taxon>Bacteria</taxon>
        <taxon>Pseudomonadati</taxon>
        <taxon>Pseudomonadota</taxon>
        <taxon>Gammaproteobacteria</taxon>
        <taxon>Pseudomonadales</taxon>
        <taxon>Pseudomonadaceae</taxon>
        <taxon>Stutzerimonas</taxon>
    </lineage>
</organism>
<gene>
    <name evidence="2" type="ORF">EA795_17765</name>
</gene>
<accession>A0ABX9UZP5</accession>
<keyword evidence="3" id="KW-1185">Reference proteome</keyword>
<protein>
    <recommendedName>
        <fullName evidence="4">Lipoprotein</fullName>
    </recommendedName>
</protein>
<keyword evidence="1" id="KW-0812">Transmembrane</keyword>
<name>A0ABX9UZP5_9GAMM</name>
<reference evidence="2 3" key="1">
    <citation type="submission" date="2018-10" db="EMBL/GenBank/DDBJ databases">
        <title>Pseudomonas sp. GL14 genome.</title>
        <authorList>
            <person name="Peng J."/>
            <person name="Liu Z.-P."/>
        </authorList>
    </citation>
    <scope>NUCLEOTIDE SEQUENCE [LARGE SCALE GENOMIC DNA]</scope>
    <source>
        <strain evidence="2 3">GL14</strain>
    </source>
</reference>